<feature type="compositionally biased region" description="Low complexity" evidence="8">
    <location>
        <begin position="307"/>
        <end position="318"/>
    </location>
</feature>
<dbReference type="Proteomes" id="UP001303373">
    <property type="component" value="Chromosome 12"/>
</dbReference>
<evidence type="ECO:0000256" key="2">
    <source>
        <dbReference type="ARBA" id="ARBA00004496"/>
    </source>
</evidence>
<dbReference type="PANTHER" id="PTHR33572">
    <property type="entry name" value="SPORE DEVELOPMENT REGULATOR VOSA"/>
    <property type="match status" value="1"/>
</dbReference>
<accession>A0AAQ3MB59</accession>
<proteinExistence type="inferred from homology"/>
<feature type="region of interest" description="Disordered" evidence="8">
    <location>
        <begin position="524"/>
        <end position="550"/>
    </location>
</feature>
<gene>
    <name evidence="10" type="ORF">R9X50_00721600</name>
</gene>
<protein>
    <recommendedName>
        <fullName evidence="9">Velvet domain-containing protein</fullName>
    </recommendedName>
</protein>
<feature type="compositionally biased region" description="Polar residues" evidence="8">
    <location>
        <begin position="417"/>
        <end position="428"/>
    </location>
</feature>
<evidence type="ECO:0000256" key="8">
    <source>
        <dbReference type="SAM" id="MobiDB-lite"/>
    </source>
</evidence>
<evidence type="ECO:0000256" key="5">
    <source>
        <dbReference type="ARBA" id="ARBA00023163"/>
    </source>
</evidence>
<feature type="compositionally biased region" description="Polar residues" evidence="8">
    <location>
        <begin position="294"/>
        <end position="306"/>
    </location>
</feature>
<comment type="similarity">
    <text evidence="7">Belongs to the velvet family. VeA subfamily.</text>
</comment>
<comment type="subcellular location">
    <subcellularLocation>
        <location evidence="2">Cytoplasm</location>
    </subcellularLocation>
    <subcellularLocation>
        <location evidence="1">Nucleus</location>
    </subcellularLocation>
</comment>
<evidence type="ECO:0000256" key="1">
    <source>
        <dbReference type="ARBA" id="ARBA00004123"/>
    </source>
</evidence>
<feature type="region of interest" description="Disordered" evidence="8">
    <location>
        <begin position="229"/>
        <end position="475"/>
    </location>
</feature>
<keyword evidence="11" id="KW-1185">Reference proteome</keyword>
<dbReference type="InterPro" id="IPR037525">
    <property type="entry name" value="Velvet_dom"/>
</dbReference>
<evidence type="ECO:0000256" key="6">
    <source>
        <dbReference type="ARBA" id="ARBA00023242"/>
    </source>
</evidence>
<dbReference type="GO" id="GO:0005634">
    <property type="term" value="C:nucleus"/>
    <property type="evidence" value="ECO:0007669"/>
    <property type="project" value="UniProtKB-SubCell"/>
</dbReference>
<sequence length="574" mass="62700">MEKIPVCHPVENESNGVATRVTIGGRELTYCLKIIQQPQRARACGSGAKSSADRRPVDPPPIIELKIYDGPGETAENDITFHMQASYLLFATLEIARPIAPTLAEEKTQPPCMTGSTVAGMVHLDRPTPAGYFVFPDLSVRHEGLYRLSFALYEELKNPNDADKPHDLSRGPVPIDGHVTHRLEVKTTPFHVFSAKKFPGLTESTALSRTVAEQGCRVRIRRDVRLRRRGEEKPGYEDSSATQVRARESMSPDPSRYPHHSSDHSYSSSISNARSGSIAKPAPMDIQPRRPSHQEMNQRYQPYTPASSHHSSFSQSSHNGQSYGPPDSSFAPAPPQLPQPVMQPASTSYSSQRYQQSSIPSASPSNPQGSYYSYGPASQSPIAPSQPSYDTDSRRGSLSAPAPAPPSSMAPSYSFSHQQAHASTSPSTYHLPPSPRAPLYPASSTSYIPQETYAARRLPPQPVQPPTQTTGARPAIMLPPLQTTGASSRFDPPSGTSPIFSIPQSSYYSSNKRDHSAAFGDRHLAQPLRDGARPSLTYDGPTVEPETTGDFIPSMVHYRRADGRPVMRSLPQRA</sequence>
<keyword evidence="3" id="KW-0963">Cytoplasm</keyword>
<evidence type="ECO:0000256" key="3">
    <source>
        <dbReference type="ARBA" id="ARBA00022490"/>
    </source>
</evidence>
<evidence type="ECO:0000256" key="4">
    <source>
        <dbReference type="ARBA" id="ARBA00023015"/>
    </source>
</evidence>
<dbReference type="GO" id="GO:0034250">
    <property type="term" value="P:positive regulation of amide metabolic process"/>
    <property type="evidence" value="ECO:0007669"/>
    <property type="project" value="UniProtKB-ARBA"/>
</dbReference>
<dbReference type="FunFam" id="2.60.40.3960:FF:000001">
    <property type="entry name" value="Sexual development activator VeA"/>
    <property type="match status" value="1"/>
</dbReference>
<dbReference type="AlphaFoldDB" id="A0AAQ3MB59"/>
<reference evidence="10 11" key="1">
    <citation type="submission" date="2023-11" db="EMBL/GenBank/DDBJ databases">
        <title>An acidophilic fungus is an integral part of prey digestion in a carnivorous sundew plant.</title>
        <authorList>
            <person name="Tsai I.J."/>
        </authorList>
    </citation>
    <scope>NUCLEOTIDE SEQUENCE [LARGE SCALE GENOMIC DNA]</scope>
    <source>
        <strain evidence="10">169a</strain>
    </source>
</reference>
<evidence type="ECO:0000259" key="9">
    <source>
        <dbReference type="PROSITE" id="PS51821"/>
    </source>
</evidence>
<dbReference type="Pfam" id="PF11754">
    <property type="entry name" value="Velvet"/>
    <property type="match status" value="2"/>
</dbReference>
<name>A0AAQ3MB59_9PEZI</name>
<dbReference type="Gene3D" id="2.60.40.3960">
    <property type="entry name" value="Velvet domain"/>
    <property type="match status" value="1"/>
</dbReference>
<evidence type="ECO:0000313" key="10">
    <source>
        <dbReference type="EMBL" id="WPH04327.1"/>
    </source>
</evidence>
<dbReference type="GO" id="GO:0051176">
    <property type="term" value="P:positive regulation of sulfur metabolic process"/>
    <property type="evidence" value="ECO:0007669"/>
    <property type="project" value="UniProtKB-ARBA"/>
</dbReference>
<dbReference type="PROSITE" id="PS51821">
    <property type="entry name" value="VELVET"/>
    <property type="match status" value="1"/>
</dbReference>
<dbReference type="InterPro" id="IPR038491">
    <property type="entry name" value="Velvet_dom_sf"/>
</dbReference>
<feature type="compositionally biased region" description="Low complexity" evidence="8">
    <location>
        <begin position="376"/>
        <end position="388"/>
    </location>
</feature>
<organism evidence="10 11">
    <name type="scientific">Acrodontium crateriforme</name>
    <dbReference type="NCBI Taxonomy" id="150365"/>
    <lineage>
        <taxon>Eukaryota</taxon>
        <taxon>Fungi</taxon>
        <taxon>Dikarya</taxon>
        <taxon>Ascomycota</taxon>
        <taxon>Pezizomycotina</taxon>
        <taxon>Dothideomycetes</taxon>
        <taxon>Dothideomycetidae</taxon>
        <taxon>Mycosphaerellales</taxon>
        <taxon>Teratosphaeriaceae</taxon>
        <taxon>Acrodontium</taxon>
    </lineage>
</organism>
<feature type="compositionally biased region" description="Polar residues" evidence="8">
    <location>
        <begin position="359"/>
        <end position="371"/>
    </location>
</feature>
<dbReference type="PANTHER" id="PTHR33572:SF14">
    <property type="entry name" value="DEVELOPMENTAL AND SECONDARY METABOLISM REGULATOR VEA"/>
    <property type="match status" value="1"/>
</dbReference>
<dbReference type="GO" id="GO:0005737">
    <property type="term" value="C:cytoplasm"/>
    <property type="evidence" value="ECO:0007669"/>
    <property type="project" value="UniProtKB-SubCell"/>
</dbReference>
<keyword evidence="6" id="KW-0539">Nucleus</keyword>
<feature type="compositionally biased region" description="Low complexity" evidence="8">
    <location>
        <begin position="264"/>
        <end position="277"/>
    </location>
</feature>
<feature type="compositionally biased region" description="Low complexity" evidence="8">
    <location>
        <begin position="346"/>
        <end position="358"/>
    </location>
</feature>
<dbReference type="GO" id="GO:0043455">
    <property type="term" value="P:regulation of secondary metabolic process"/>
    <property type="evidence" value="ECO:0007669"/>
    <property type="project" value="UniProtKB-ARBA"/>
</dbReference>
<dbReference type="InterPro" id="IPR021740">
    <property type="entry name" value="Velvet"/>
</dbReference>
<dbReference type="EMBL" id="CP138591">
    <property type="protein sequence ID" value="WPH04327.1"/>
    <property type="molecule type" value="Genomic_DNA"/>
</dbReference>
<evidence type="ECO:0000313" key="11">
    <source>
        <dbReference type="Proteomes" id="UP001303373"/>
    </source>
</evidence>
<evidence type="ECO:0000256" key="7">
    <source>
        <dbReference type="ARBA" id="ARBA00038005"/>
    </source>
</evidence>
<keyword evidence="5" id="KW-0804">Transcription</keyword>
<feature type="domain" description="Velvet" evidence="9">
    <location>
        <begin position="25"/>
        <end position="221"/>
    </location>
</feature>
<keyword evidence="4" id="KW-0805">Transcription regulation</keyword>